<dbReference type="GO" id="GO:0000902">
    <property type="term" value="P:cell morphogenesis"/>
    <property type="evidence" value="ECO:0007669"/>
    <property type="project" value="InterPro"/>
</dbReference>
<dbReference type="CDD" id="cd10225">
    <property type="entry name" value="ASKHA_NBD_MreB-like"/>
    <property type="match status" value="1"/>
</dbReference>
<comment type="function">
    <text evidence="6">Forms membrane-associated dynamic filaments that are essential for cell shape determination. Acts by regulating cell wall synthesis and cell elongation, and thus cell shape. A feedback loop between cell geometry and MreB localization may maintain elongated cell shape by targeting cell wall growth to regions of negative cell wall curvature.</text>
</comment>
<evidence type="ECO:0000256" key="6">
    <source>
        <dbReference type="HAMAP-Rule" id="MF_02207"/>
    </source>
</evidence>
<dbReference type="InterPro" id="IPR056546">
    <property type="entry name" value="MreB_MamK-like"/>
</dbReference>
<dbReference type="Gene3D" id="3.30.420.40">
    <property type="match status" value="3"/>
</dbReference>
<proteinExistence type="inferred from homology"/>
<feature type="binding site" evidence="6">
    <location>
        <begin position="18"/>
        <end position="20"/>
    </location>
    <ligand>
        <name>ATP</name>
        <dbReference type="ChEBI" id="CHEBI:30616"/>
    </ligand>
</feature>
<feature type="binding site" evidence="6">
    <location>
        <begin position="369"/>
        <end position="372"/>
    </location>
    <ligand>
        <name>ATP</name>
        <dbReference type="ChEBI" id="CHEBI:30616"/>
    </ligand>
</feature>
<keyword evidence="4 6" id="KW-0133">Cell shape</keyword>
<evidence type="ECO:0000256" key="4">
    <source>
        <dbReference type="ARBA" id="ARBA00022960"/>
    </source>
</evidence>
<dbReference type="PATRIC" id="fig|1003195.11.peg.5126"/>
<feature type="binding site" evidence="6">
    <location>
        <begin position="210"/>
        <end position="213"/>
    </location>
    <ligand>
        <name>ATP</name>
        <dbReference type="ChEBI" id="CHEBI:30616"/>
    </ligand>
</feature>
<comment type="subunit">
    <text evidence="6">Forms polymers.</text>
</comment>
<dbReference type="NCBIfam" id="NF010539">
    <property type="entry name" value="PRK13927.1"/>
    <property type="match status" value="1"/>
</dbReference>
<dbReference type="GO" id="GO:0008360">
    <property type="term" value="P:regulation of cell shape"/>
    <property type="evidence" value="ECO:0007669"/>
    <property type="project" value="UniProtKB-UniRule"/>
</dbReference>
<feature type="binding site" evidence="6">
    <location>
        <begin position="162"/>
        <end position="164"/>
    </location>
    <ligand>
        <name>ATP</name>
        <dbReference type="ChEBI" id="CHEBI:30616"/>
    </ligand>
</feature>
<dbReference type="EMBL" id="CP003219">
    <property type="protein sequence ID" value="AEW96026.1"/>
    <property type="molecule type" value="Genomic_DNA"/>
</dbReference>
<sequence length="428" mass="44535">MAQKKSFSGRDMGIDLGTANTLVYVRGAGIVLNEPSVVAVNAVSGEVISVGAEAKSTIGRTPSHIVAVRPLRDGVIADFEIAERMLSHFIRKVSGRGRFARPRVVICVPSGITGVERRAVVEAATSAGARQVHLVDEPMAAAIGAGLPVSRPTGSMVVDIGGGTTEVAVVSLGGLVAARSVRVAGDAIDAAIIQYVKREHALAIGERTAEEVKMTIGSATDVPEDYWPPQDAVAATTTSSVTMLDPAADPVPDPALDRELDRRLDRELGRRPGGGADDSVAGGLDEATAVGLLPPPAAVGAGARRRCRIRGRDHVSGLPKTLDLDSDQVRRAMADPVDAIVAAVRHTLDECPPELAGDIMDRGIVLTGGGALLRGLDVRLGGELNMPVVVADDPMDCVALGTGRCVENFDALKRVLDAQPHPYSPVRG</sequence>
<evidence type="ECO:0000256" key="7">
    <source>
        <dbReference type="SAM" id="MobiDB-lite"/>
    </source>
</evidence>
<protein>
    <recommendedName>
        <fullName evidence="6">Cell shape-determining protein MreB</fullName>
    </recommendedName>
</protein>
<comment type="subcellular location">
    <subcellularLocation>
        <location evidence="6">Cytoplasm</location>
    </subcellularLocation>
    <text evidence="6">Membrane-associated.</text>
</comment>
<dbReference type="InterPro" id="IPR043129">
    <property type="entry name" value="ATPase_NBD"/>
</dbReference>
<keyword evidence="3 6" id="KW-0067">ATP-binding</keyword>
<evidence type="ECO:0000256" key="3">
    <source>
        <dbReference type="ARBA" id="ARBA00022840"/>
    </source>
</evidence>
<name>F8JZE5_STREN</name>
<evidence type="ECO:0000313" key="9">
    <source>
        <dbReference type="Proteomes" id="UP000007842"/>
    </source>
</evidence>
<keyword evidence="2 6" id="KW-0547">Nucleotide-binding</keyword>
<evidence type="ECO:0000313" key="8">
    <source>
        <dbReference type="EMBL" id="AEW96026.1"/>
    </source>
</evidence>
<dbReference type="GO" id="GO:0005737">
    <property type="term" value="C:cytoplasm"/>
    <property type="evidence" value="ECO:0007669"/>
    <property type="project" value="UniProtKB-SubCell"/>
</dbReference>
<dbReference type="PRINTS" id="PR01652">
    <property type="entry name" value="SHAPEPROTEIN"/>
</dbReference>
<dbReference type="STRING" id="1003195.SCATT_36550"/>
<reference evidence="9" key="1">
    <citation type="submission" date="2011-12" db="EMBL/GenBank/DDBJ databases">
        <title>Complete genome sequence of Streptomyces cattleya strain DSM 46488.</title>
        <authorList>
            <person name="Ou H.-Y."/>
            <person name="Li P."/>
            <person name="Zhao C."/>
            <person name="O'Hagan D."/>
            <person name="Deng Z."/>
        </authorList>
    </citation>
    <scope>NUCLEOTIDE SEQUENCE [LARGE SCALE GENOMIC DNA]</scope>
    <source>
        <strain evidence="9">ATCC 35852 / DSM 46488 / JCM 4925 / NBRC 14057 / NRRL 8057</strain>
    </source>
</reference>
<dbReference type="KEGG" id="sct:SCAT_3664"/>
<dbReference type="eggNOG" id="COG1077">
    <property type="taxonomic scope" value="Bacteria"/>
</dbReference>
<organism evidence="8 9">
    <name type="scientific">Streptantibioticus cattleyicolor (strain ATCC 35852 / DSM 46488 / JCM 4925 / NBRC 14057 / NRRL 8057)</name>
    <name type="common">Streptomyces cattleya</name>
    <dbReference type="NCBI Taxonomy" id="1003195"/>
    <lineage>
        <taxon>Bacteria</taxon>
        <taxon>Bacillati</taxon>
        <taxon>Actinomycetota</taxon>
        <taxon>Actinomycetes</taxon>
        <taxon>Kitasatosporales</taxon>
        <taxon>Streptomycetaceae</taxon>
        <taxon>Streptantibioticus</taxon>
    </lineage>
</organism>
<keyword evidence="1 6" id="KW-0963">Cytoplasm</keyword>
<dbReference type="HAMAP" id="MF_02207">
    <property type="entry name" value="MreB"/>
    <property type="match status" value="1"/>
</dbReference>
<gene>
    <name evidence="6" type="primary">mreB</name>
    <name evidence="8" type="ordered locus">SCATT_36550</name>
</gene>
<keyword evidence="9" id="KW-1185">Reference proteome</keyword>
<accession>F8JZE5</accession>
<accession>G8X035</accession>
<evidence type="ECO:0000256" key="5">
    <source>
        <dbReference type="ARBA" id="ARBA00023458"/>
    </source>
</evidence>
<evidence type="ECO:0000256" key="1">
    <source>
        <dbReference type="ARBA" id="ARBA00022490"/>
    </source>
</evidence>
<dbReference type="InterPro" id="IPR004753">
    <property type="entry name" value="MreB"/>
</dbReference>
<dbReference type="PANTHER" id="PTHR42749">
    <property type="entry name" value="CELL SHAPE-DETERMINING PROTEIN MREB"/>
    <property type="match status" value="1"/>
</dbReference>
<dbReference type="HOGENOM" id="CLU_052037_0_0_11"/>
<dbReference type="RefSeq" id="WP_014144384.1">
    <property type="nucleotide sequence ID" value="NC_016111.1"/>
</dbReference>
<dbReference type="SUPFAM" id="SSF53067">
    <property type="entry name" value="Actin-like ATPase domain"/>
    <property type="match status" value="2"/>
</dbReference>
<comment type="similarity">
    <text evidence="5 6">Belongs to the FtsA/MreB family.</text>
</comment>
<evidence type="ECO:0000256" key="2">
    <source>
        <dbReference type="ARBA" id="ARBA00022741"/>
    </source>
</evidence>
<dbReference type="OrthoDB" id="9768127at2"/>
<dbReference type="KEGG" id="scy:SCATT_36550"/>
<dbReference type="PANTHER" id="PTHR42749:SF1">
    <property type="entry name" value="CELL SHAPE-DETERMINING PROTEIN MREB"/>
    <property type="match status" value="1"/>
</dbReference>
<dbReference type="Pfam" id="PF06723">
    <property type="entry name" value="MreB_Mbl"/>
    <property type="match status" value="2"/>
</dbReference>
<dbReference type="Proteomes" id="UP000007842">
    <property type="component" value="Chromosome"/>
</dbReference>
<dbReference type="GO" id="GO:0005524">
    <property type="term" value="F:ATP binding"/>
    <property type="evidence" value="ECO:0007669"/>
    <property type="project" value="UniProtKB-KW"/>
</dbReference>
<dbReference type="AlphaFoldDB" id="F8JZE5"/>
<feature type="region of interest" description="Disordered" evidence="7">
    <location>
        <begin position="263"/>
        <end position="282"/>
    </location>
</feature>